<dbReference type="OrthoDB" id="3700158at2"/>
<evidence type="ECO:0000313" key="2">
    <source>
        <dbReference type="EMBL" id="RZQ60247.1"/>
    </source>
</evidence>
<gene>
    <name evidence="2" type="ORF">EWH70_30140</name>
</gene>
<organism evidence="2 3">
    <name type="scientific">Amycolatopsis suaedae</name>
    <dbReference type="NCBI Taxonomy" id="2510978"/>
    <lineage>
        <taxon>Bacteria</taxon>
        <taxon>Bacillati</taxon>
        <taxon>Actinomycetota</taxon>
        <taxon>Actinomycetes</taxon>
        <taxon>Pseudonocardiales</taxon>
        <taxon>Pseudonocardiaceae</taxon>
        <taxon>Amycolatopsis</taxon>
    </lineage>
</organism>
<sequence length="152" mass="16803">MSEDWYTPEMEAAARSLDAVADHVTTVVRDSEALIAEAEAAREPISDEDVARLEKYANARFHTPEWQELKARIAAGELTWRDIASGQALTDPGVAAAAQSVQSLPPPTAEQLADLGLTKPPEPAPTTPPTRRREWADDDDYFDEFSAQERFH</sequence>
<dbReference type="EMBL" id="SFCC01000018">
    <property type="protein sequence ID" value="RZQ60247.1"/>
    <property type="molecule type" value="Genomic_DNA"/>
</dbReference>
<name>A0A4Q7J0E1_9PSEU</name>
<evidence type="ECO:0000313" key="3">
    <source>
        <dbReference type="Proteomes" id="UP000292003"/>
    </source>
</evidence>
<evidence type="ECO:0000256" key="1">
    <source>
        <dbReference type="SAM" id="MobiDB-lite"/>
    </source>
</evidence>
<protein>
    <submittedName>
        <fullName evidence="2">Uncharacterized protein</fullName>
    </submittedName>
</protein>
<dbReference type="RefSeq" id="WP_130478948.1">
    <property type="nucleotide sequence ID" value="NZ_SFCC01000018.1"/>
</dbReference>
<reference evidence="2 3" key="1">
    <citation type="submission" date="2019-02" db="EMBL/GenBank/DDBJ databases">
        <title>Draft genome sequence of Amycolatopsis sp. 8-3EHSu isolated from roots of Suaeda maritima.</title>
        <authorList>
            <person name="Duangmal K."/>
            <person name="Chantavorakit T."/>
        </authorList>
    </citation>
    <scope>NUCLEOTIDE SEQUENCE [LARGE SCALE GENOMIC DNA]</scope>
    <source>
        <strain evidence="2 3">8-3EHSu</strain>
    </source>
</reference>
<feature type="region of interest" description="Disordered" evidence="1">
    <location>
        <begin position="97"/>
        <end position="152"/>
    </location>
</feature>
<keyword evidence="3" id="KW-1185">Reference proteome</keyword>
<accession>A0A4Q7J0E1</accession>
<comment type="caution">
    <text evidence="2">The sequence shown here is derived from an EMBL/GenBank/DDBJ whole genome shotgun (WGS) entry which is preliminary data.</text>
</comment>
<dbReference type="Proteomes" id="UP000292003">
    <property type="component" value="Unassembled WGS sequence"/>
</dbReference>
<proteinExistence type="predicted"/>
<dbReference type="AlphaFoldDB" id="A0A4Q7J0E1"/>